<name>A0A1I8IGZ0_9PLAT</name>
<sequence>TAARAVCNNRGNCRRQQPSDSSSLAASDWHYGLVDCFDPDCCHQTDCATAATCKGGAIAKQVLLV</sequence>
<feature type="compositionally biased region" description="Polar residues" evidence="1">
    <location>
        <begin position="9"/>
        <end position="24"/>
    </location>
</feature>
<proteinExistence type="predicted"/>
<evidence type="ECO:0000313" key="2">
    <source>
        <dbReference type="Proteomes" id="UP000095280"/>
    </source>
</evidence>
<keyword evidence="2" id="KW-1185">Reference proteome</keyword>
<dbReference type="WBParaSite" id="maker-uti_cns_0012561-snap-gene-0.2-mRNA-1">
    <property type="protein sequence ID" value="maker-uti_cns_0012561-snap-gene-0.2-mRNA-1"/>
    <property type="gene ID" value="maker-uti_cns_0012561-snap-gene-0.2"/>
</dbReference>
<dbReference type="Proteomes" id="UP000095280">
    <property type="component" value="Unplaced"/>
</dbReference>
<accession>A0A1I8IGZ0</accession>
<evidence type="ECO:0000256" key="1">
    <source>
        <dbReference type="SAM" id="MobiDB-lite"/>
    </source>
</evidence>
<reference evidence="3" key="1">
    <citation type="submission" date="2016-11" db="UniProtKB">
        <authorList>
            <consortium name="WormBaseParasite"/>
        </authorList>
    </citation>
    <scope>IDENTIFICATION</scope>
</reference>
<feature type="region of interest" description="Disordered" evidence="1">
    <location>
        <begin position="1"/>
        <end position="24"/>
    </location>
</feature>
<organism evidence="2 3">
    <name type="scientific">Macrostomum lignano</name>
    <dbReference type="NCBI Taxonomy" id="282301"/>
    <lineage>
        <taxon>Eukaryota</taxon>
        <taxon>Metazoa</taxon>
        <taxon>Spiralia</taxon>
        <taxon>Lophotrochozoa</taxon>
        <taxon>Platyhelminthes</taxon>
        <taxon>Rhabditophora</taxon>
        <taxon>Macrostomorpha</taxon>
        <taxon>Macrostomida</taxon>
        <taxon>Macrostomidae</taxon>
        <taxon>Macrostomum</taxon>
    </lineage>
</organism>
<evidence type="ECO:0000313" key="3">
    <source>
        <dbReference type="WBParaSite" id="maker-uti_cns_0012561-snap-gene-0.2-mRNA-1"/>
    </source>
</evidence>
<dbReference type="AlphaFoldDB" id="A0A1I8IGZ0"/>
<protein>
    <submittedName>
        <fullName evidence="3">Disintegrin domain-containing protein</fullName>
    </submittedName>
</protein>